<dbReference type="AlphaFoldDB" id="A0AAD7R1N2"/>
<proteinExistence type="predicted"/>
<accession>A0AAD7R1N2</accession>
<dbReference type="Proteomes" id="UP001217417">
    <property type="component" value="Unassembled WGS sequence"/>
</dbReference>
<dbReference type="GeneID" id="80879967"/>
<gene>
    <name evidence="2" type="ORF">POJ06DRAFT_190483</name>
</gene>
<evidence type="ECO:0000313" key="2">
    <source>
        <dbReference type="EMBL" id="KAJ8104177.1"/>
    </source>
</evidence>
<comment type="caution">
    <text evidence="2">The sequence shown here is derived from an EMBL/GenBank/DDBJ whole genome shotgun (WGS) entry which is preliminary data.</text>
</comment>
<protein>
    <submittedName>
        <fullName evidence="2">Uncharacterized protein</fullName>
    </submittedName>
</protein>
<name>A0AAD7R1N2_9ASCO</name>
<evidence type="ECO:0000256" key="1">
    <source>
        <dbReference type="SAM" id="MobiDB-lite"/>
    </source>
</evidence>
<feature type="region of interest" description="Disordered" evidence="1">
    <location>
        <begin position="36"/>
        <end position="103"/>
    </location>
</feature>
<feature type="compositionally biased region" description="Low complexity" evidence="1">
    <location>
        <begin position="57"/>
        <end position="103"/>
    </location>
</feature>
<evidence type="ECO:0000313" key="3">
    <source>
        <dbReference type="Proteomes" id="UP001217417"/>
    </source>
</evidence>
<keyword evidence="3" id="KW-1185">Reference proteome</keyword>
<organism evidence="2 3">
    <name type="scientific">Lipomyces tetrasporus</name>
    <dbReference type="NCBI Taxonomy" id="54092"/>
    <lineage>
        <taxon>Eukaryota</taxon>
        <taxon>Fungi</taxon>
        <taxon>Dikarya</taxon>
        <taxon>Ascomycota</taxon>
        <taxon>Saccharomycotina</taxon>
        <taxon>Lipomycetes</taxon>
        <taxon>Lipomycetales</taxon>
        <taxon>Lipomycetaceae</taxon>
        <taxon>Lipomyces</taxon>
    </lineage>
</organism>
<reference evidence="2" key="1">
    <citation type="submission" date="2023-03" db="EMBL/GenBank/DDBJ databases">
        <title>Near-Complete genome sequence of Lipomyces tetrasporous NRRL Y-64009, an oleaginous yeast capable of growing on lignocellulosic hydrolysates.</title>
        <authorList>
            <consortium name="Lawrence Berkeley National Laboratory"/>
            <person name="Jagtap S.S."/>
            <person name="Liu J.-J."/>
            <person name="Walukiewicz H.E."/>
            <person name="Pangilinan J."/>
            <person name="Lipzen A."/>
            <person name="Ahrendt S."/>
            <person name="Koriabine M."/>
            <person name="Cobaugh K."/>
            <person name="Salamov A."/>
            <person name="Yoshinaga Y."/>
            <person name="Ng V."/>
            <person name="Daum C."/>
            <person name="Grigoriev I.V."/>
            <person name="Slininger P.J."/>
            <person name="Dien B.S."/>
            <person name="Jin Y.-S."/>
            <person name="Rao C.V."/>
        </authorList>
    </citation>
    <scope>NUCLEOTIDE SEQUENCE</scope>
    <source>
        <strain evidence="2">NRRL Y-64009</strain>
    </source>
</reference>
<dbReference type="EMBL" id="JARPMG010000001">
    <property type="protein sequence ID" value="KAJ8104177.1"/>
    <property type="molecule type" value="Genomic_DNA"/>
</dbReference>
<dbReference type="RefSeq" id="XP_056047627.1">
    <property type="nucleotide sequence ID" value="XM_056184801.1"/>
</dbReference>
<sequence>MPVQRPPTPYEASICSNDDREIQLDKDRPVHAASILPESNCAVEPPCTDGDTTAPQAPTSSADADAMSMSRHSSSSSSHQASSLSPSIESTPPTSPSTIGSLTSNVLANPTIRVRFADKPEGPIPQWVKDATAITAACLASEKMNRPSGTESLKMEAVPKQDAVTASSRIVSLTESRNCKIRELVEKYGYAKIHKSPILMRKMLGRATLEELPDDRHYAARVLILQDEGFKCSTNFNCSDMFVDAILDTARSSKLLKADDPIPSKKGFRPQYSMACLNTASDGGDNSEREALWSYKFPKTTIHAIGIKTRAPPKNVPPAFFDDITPRVLLWAPDIILVRVREDNLCWERQLNYTRLMSKKIVVVIDAACAEVADNLRRKVVTRVATWRTGHMLDITGPSGMRAGSLIERYNSTRGKAKLVSSTKWLLSATYINFFFVNSEDQNSFVILHEFLAVFCRARGVFSFTIPDNKSKKAVRYSDDGDDIDGVAKVRFNTEVIEFGSDDESSDNNMDESIPALVSDNNLQDGTPTADECSKTECVDSIRTCAELVDLGMEQLPLAYVVSARYVPNDGFYLDVVCLCGYFDKKERYALGPVPGTNTFYPIVVRKINSKCTTQRLTCLRAGDNAVIRVSFPEYNGDTLVPKKLLTLLDRDPRAFRRMALSIGYNPNPAVTRFFQSAARFFSRAKNNKILHLAPVVSAVVILDSEFGQFKTNGQDVLKPGEFLMIQSGAKAKLVRMVGRVRGYRAICVRMTTDDEEKNYVWGKLPGKLNLNDRRISYRCDEEGDYFYEGERVTVSEIVDNGNFEFDAVRYSGTVDSVTYDSA</sequence>